<dbReference type="EMBL" id="BAABVV010000031">
    <property type="protein sequence ID" value="GAA6114247.1"/>
    <property type="molecule type" value="Genomic_DNA"/>
</dbReference>
<dbReference type="Proteomes" id="UP001438112">
    <property type="component" value="Unassembled WGS sequence"/>
</dbReference>
<reference evidence="1 2" key="1">
    <citation type="submission" date="2024-03" db="EMBL/GenBank/DDBJ databases">
        <title>Inconsistent identification of Apilactobacillus kunkeei-related strains obtained by well-developed overall genome related indices.</title>
        <authorList>
            <person name="Maeno S."/>
            <person name="Endo A."/>
        </authorList>
    </citation>
    <scope>NUCLEOTIDE SEQUENCE [LARGE SCALE GENOMIC DNA]</scope>
    <source>
        <strain evidence="1 2">20H-10</strain>
    </source>
</reference>
<gene>
    <name evidence="1" type="ORF">AP20H10_06100</name>
</gene>
<dbReference type="Pfam" id="PF18845">
    <property type="entry name" value="baeRF_family3"/>
    <property type="match status" value="1"/>
</dbReference>
<proteinExistence type="predicted"/>
<accession>A0ABP9ZHK1</accession>
<keyword evidence="2" id="KW-1185">Reference proteome</keyword>
<dbReference type="RefSeq" id="WP_353317696.1">
    <property type="nucleotide sequence ID" value="NZ_BAABVV010000031.1"/>
</dbReference>
<evidence type="ECO:0000313" key="2">
    <source>
        <dbReference type="Proteomes" id="UP001438112"/>
    </source>
</evidence>
<evidence type="ECO:0000313" key="1">
    <source>
        <dbReference type="EMBL" id="GAA6114247.1"/>
    </source>
</evidence>
<organism evidence="1 2">
    <name type="scientific">Apilactobacillus apinorum</name>
    <dbReference type="NCBI Taxonomy" id="1218495"/>
    <lineage>
        <taxon>Bacteria</taxon>
        <taxon>Bacillati</taxon>
        <taxon>Bacillota</taxon>
        <taxon>Bacilli</taxon>
        <taxon>Lactobacillales</taxon>
        <taxon>Lactobacillaceae</taxon>
        <taxon>Apilactobacillus</taxon>
    </lineage>
</organism>
<comment type="caution">
    <text evidence="1">The sequence shown here is derived from an EMBL/GenBank/DDBJ whole genome shotgun (WGS) entry which is preliminary data.</text>
</comment>
<name>A0ABP9ZHK1_9LACO</name>
<dbReference type="InterPro" id="IPR041289">
    <property type="entry name" value="Bact_RF_family3"/>
</dbReference>
<sequence length="320" mass="36771">MTSTIELRNTLTLDYEVGPFISLFVSFNEISNKNEYLNLIDKIKDAFTAKHDEIVWPRYERKLRRFNFDRAKHIGNGTGVAIYVSFKAIHSFDLAQPVKTQLSIEDTMNISQLVKEIQSQLHYHVLALFDDEFKVFRVDNGNFSVVNTPNKPLSVLVDNDKEKYFKLVDEYVKELFGDDNYLPTVIVANDENRQLFTQLTTLKNFSKDISYNFDDKNIDAEKLNDIIEHFNQSFLNKLAEDNNIKYESASSKHQVATDLRDIISNAISGKIDTLYISEDAYDKTLNDLAITTIGFAGEVIILPKKQMPMHLDVAAITLKF</sequence>
<protein>
    <submittedName>
        <fullName evidence="1">Uncharacterized protein</fullName>
    </submittedName>
</protein>